<gene>
    <name evidence="1" type="ORF">NCTC9185_01212</name>
</gene>
<evidence type="ECO:0000313" key="1">
    <source>
        <dbReference type="EMBL" id="VTN09328.1"/>
    </source>
</evidence>
<dbReference type="SUPFAM" id="SSF51905">
    <property type="entry name" value="FAD/NAD(P)-binding domain"/>
    <property type="match status" value="1"/>
</dbReference>
<dbReference type="EMBL" id="CABDVU010000001">
    <property type="protein sequence ID" value="VTN09328.1"/>
    <property type="molecule type" value="Genomic_DNA"/>
</dbReference>
<dbReference type="InterPro" id="IPR036188">
    <property type="entry name" value="FAD/NAD-bd_sf"/>
</dbReference>
<name>A0A4U9CZX6_RAOTE</name>
<dbReference type="Gene3D" id="3.50.50.60">
    <property type="entry name" value="FAD/NAD(P)-binding domain"/>
    <property type="match status" value="1"/>
</dbReference>
<accession>A0A4U9CZX6</accession>
<proteinExistence type="predicted"/>
<sequence>MTEPTVPRDGSAVGGYLISGLVRNISKRGIDVMLDTSVEEILMTNDEVSGVASAERRAGAH</sequence>
<dbReference type="AlphaFoldDB" id="A0A4U9CZX6"/>
<evidence type="ECO:0000313" key="2">
    <source>
        <dbReference type="Proteomes" id="UP000339249"/>
    </source>
</evidence>
<organism evidence="1 2">
    <name type="scientific">Raoultella terrigena</name>
    <name type="common">Klebsiella terrigena</name>
    <dbReference type="NCBI Taxonomy" id="577"/>
    <lineage>
        <taxon>Bacteria</taxon>
        <taxon>Pseudomonadati</taxon>
        <taxon>Pseudomonadota</taxon>
        <taxon>Gammaproteobacteria</taxon>
        <taxon>Enterobacterales</taxon>
        <taxon>Enterobacteriaceae</taxon>
        <taxon>Klebsiella/Raoultella group</taxon>
        <taxon>Raoultella</taxon>
    </lineage>
</organism>
<protein>
    <submittedName>
        <fullName evidence="1">Fumarate reductase flavoprotein subunit</fullName>
    </submittedName>
</protein>
<reference evidence="1 2" key="1">
    <citation type="submission" date="2019-04" db="EMBL/GenBank/DDBJ databases">
        <authorList>
            <consortium name="Pathogen Informatics"/>
        </authorList>
    </citation>
    <scope>NUCLEOTIDE SEQUENCE [LARGE SCALE GENOMIC DNA]</scope>
    <source>
        <strain evidence="1 2">NCTC9185</strain>
    </source>
</reference>
<dbReference type="Proteomes" id="UP000339249">
    <property type="component" value="Unassembled WGS sequence"/>
</dbReference>